<dbReference type="GO" id="GO:0008270">
    <property type="term" value="F:zinc ion binding"/>
    <property type="evidence" value="ECO:0007669"/>
    <property type="project" value="UniProtKB-UniRule"/>
</dbReference>
<feature type="compositionally biased region" description="Basic and acidic residues" evidence="2">
    <location>
        <begin position="193"/>
        <end position="203"/>
    </location>
</feature>
<evidence type="ECO:0000313" key="3">
    <source>
        <dbReference type="EMBL" id="KAJ3691464.1"/>
    </source>
</evidence>
<reference evidence="3 4" key="1">
    <citation type="journal article" date="2022" name="Cell">
        <title>Repeat-based holocentromeres influence genome architecture and karyotype evolution.</title>
        <authorList>
            <person name="Hofstatter P.G."/>
            <person name="Thangavel G."/>
            <person name="Lux T."/>
            <person name="Neumann P."/>
            <person name="Vondrak T."/>
            <person name="Novak P."/>
            <person name="Zhang M."/>
            <person name="Costa L."/>
            <person name="Castellani M."/>
            <person name="Scott A."/>
            <person name="Toegelov H."/>
            <person name="Fuchs J."/>
            <person name="Mata-Sucre Y."/>
            <person name="Dias Y."/>
            <person name="Vanzela A.L.L."/>
            <person name="Huettel B."/>
            <person name="Almeida C.C.S."/>
            <person name="Simkova H."/>
            <person name="Souza G."/>
            <person name="Pedrosa-Harand A."/>
            <person name="Macas J."/>
            <person name="Mayer K.F.X."/>
            <person name="Houben A."/>
            <person name="Marques A."/>
        </authorList>
    </citation>
    <scope>NUCLEOTIDE SEQUENCE [LARGE SCALE GENOMIC DNA]</scope>
    <source>
        <strain evidence="3">RhyTen1mFocal</strain>
    </source>
</reference>
<dbReference type="PANTHER" id="PTHR31669">
    <property type="entry name" value="PROTEIN FAR1-RELATED SEQUENCE 10-RELATED"/>
    <property type="match status" value="1"/>
</dbReference>
<accession>A0AAD5ZDG7</accession>
<organism evidence="3 4">
    <name type="scientific">Rhynchospora tenuis</name>
    <dbReference type="NCBI Taxonomy" id="198213"/>
    <lineage>
        <taxon>Eukaryota</taxon>
        <taxon>Viridiplantae</taxon>
        <taxon>Streptophyta</taxon>
        <taxon>Embryophyta</taxon>
        <taxon>Tracheophyta</taxon>
        <taxon>Spermatophyta</taxon>
        <taxon>Magnoliopsida</taxon>
        <taxon>Liliopsida</taxon>
        <taxon>Poales</taxon>
        <taxon>Cyperaceae</taxon>
        <taxon>Cyperoideae</taxon>
        <taxon>Rhynchosporeae</taxon>
        <taxon>Rhynchospora</taxon>
    </lineage>
</organism>
<protein>
    <recommendedName>
        <fullName evidence="1">Protein FAR1-RELATED SEQUENCE</fullName>
    </recommendedName>
</protein>
<keyword evidence="1" id="KW-0539">Nucleus</keyword>
<keyword evidence="1" id="KW-0863">Zinc-finger</keyword>
<comment type="subcellular location">
    <subcellularLocation>
        <location evidence="1">Nucleus</location>
    </subcellularLocation>
</comment>
<evidence type="ECO:0000256" key="1">
    <source>
        <dbReference type="RuleBase" id="RU367018"/>
    </source>
</evidence>
<evidence type="ECO:0000313" key="4">
    <source>
        <dbReference type="Proteomes" id="UP001210211"/>
    </source>
</evidence>
<dbReference type="GO" id="GO:0005634">
    <property type="term" value="C:nucleus"/>
    <property type="evidence" value="ECO:0007669"/>
    <property type="project" value="UniProtKB-SubCell"/>
</dbReference>
<gene>
    <name evidence="3" type="ORF">LUZ61_020628</name>
</gene>
<comment type="similarity">
    <text evidence="1">Belongs to the FHY3/FAR1 family.</text>
</comment>
<comment type="function">
    <text evidence="1">Putative transcription activator involved in regulating light control of development.</text>
</comment>
<keyword evidence="1" id="KW-0862">Zinc</keyword>
<dbReference type="GO" id="GO:0006355">
    <property type="term" value="P:regulation of DNA-templated transcription"/>
    <property type="evidence" value="ECO:0007669"/>
    <property type="project" value="UniProtKB-UniRule"/>
</dbReference>
<feature type="region of interest" description="Disordered" evidence="2">
    <location>
        <begin position="160"/>
        <end position="203"/>
    </location>
</feature>
<dbReference type="EMBL" id="JAMRDG010000002">
    <property type="protein sequence ID" value="KAJ3691464.1"/>
    <property type="molecule type" value="Genomic_DNA"/>
</dbReference>
<dbReference type="Proteomes" id="UP001210211">
    <property type="component" value="Unassembled WGS sequence"/>
</dbReference>
<dbReference type="AlphaFoldDB" id="A0AAD5ZDG7"/>
<dbReference type="InterPro" id="IPR031052">
    <property type="entry name" value="FHY3/FAR1"/>
</dbReference>
<evidence type="ECO:0000256" key="2">
    <source>
        <dbReference type="SAM" id="MobiDB-lite"/>
    </source>
</evidence>
<sequence length="203" mass="23943">MHSFFDSFVNKGTTLREFVIKYEKALECRYLAEQDEQYVSKYKFPTKAKSPLELHAANVYTRKIFNLFQFELTEGILHKRDVEEIPAHFILPRWTKEVIYDMDIPLPSKDDKLSSILRNIVFYRMVNHLSTYLDKSEETYQFIMNSIEETYKKVAALEGPISETQSEEPRQQELTDHAPLHDPVISRTKGRKKDSVKVSRKDM</sequence>
<feature type="compositionally biased region" description="Basic and acidic residues" evidence="2">
    <location>
        <begin position="167"/>
        <end position="180"/>
    </location>
</feature>
<proteinExistence type="inferred from homology"/>
<keyword evidence="1" id="KW-0479">Metal-binding</keyword>
<name>A0AAD5ZDG7_9POAL</name>
<comment type="caution">
    <text evidence="3">The sequence shown here is derived from an EMBL/GenBank/DDBJ whole genome shotgun (WGS) entry which is preliminary data.</text>
</comment>
<dbReference type="PANTHER" id="PTHR31669:SF302">
    <property type="entry name" value="PROTEIN FAR1-RELATED SEQUENCE"/>
    <property type="match status" value="1"/>
</dbReference>
<keyword evidence="4" id="KW-1185">Reference proteome</keyword>